<dbReference type="InterPro" id="IPR027417">
    <property type="entry name" value="P-loop_NTPase"/>
</dbReference>
<dbReference type="Gene3D" id="1.20.272.10">
    <property type="match status" value="1"/>
</dbReference>
<dbReference type="CDD" id="cd00009">
    <property type="entry name" value="AAA"/>
    <property type="match status" value="1"/>
</dbReference>
<dbReference type="InterPro" id="IPR003959">
    <property type="entry name" value="ATPase_AAA_core"/>
</dbReference>
<dbReference type="Pfam" id="PF00004">
    <property type="entry name" value="AAA"/>
    <property type="match status" value="1"/>
</dbReference>
<protein>
    <submittedName>
        <fullName evidence="5">Replication-associated recombination protein A</fullName>
    </submittedName>
</protein>
<dbReference type="PANTHER" id="PTHR13779">
    <property type="entry name" value="WERNER HELICASE-INTERACTING PROTEIN 1 FAMILY MEMBER"/>
    <property type="match status" value="1"/>
</dbReference>
<dbReference type="InterPro" id="IPR003593">
    <property type="entry name" value="AAA+_ATPase"/>
</dbReference>
<organism evidence="5 6">
    <name type="scientific">Hydrogenoanaerobacterium saccharovorans</name>
    <dbReference type="NCBI Taxonomy" id="474960"/>
    <lineage>
        <taxon>Bacteria</taxon>
        <taxon>Bacillati</taxon>
        <taxon>Bacillota</taxon>
        <taxon>Clostridia</taxon>
        <taxon>Eubacteriales</taxon>
        <taxon>Oscillospiraceae</taxon>
        <taxon>Hydrogenoanaerobacterium</taxon>
    </lineage>
</organism>
<proteinExistence type="inferred from homology"/>
<reference evidence="5 6" key="1">
    <citation type="journal article" date="2021" name="Sci. Rep.">
        <title>The distribution of antibiotic resistance genes in chicken gut microbiota commensals.</title>
        <authorList>
            <person name="Juricova H."/>
            <person name="Matiasovicova J."/>
            <person name="Kubasova T."/>
            <person name="Cejkova D."/>
            <person name="Rychlik I."/>
        </authorList>
    </citation>
    <scope>NUCLEOTIDE SEQUENCE [LARGE SCALE GENOMIC DNA]</scope>
    <source>
        <strain evidence="5 6">An564</strain>
    </source>
</reference>
<dbReference type="Gene3D" id="1.10.3710.10">
    <property type="entry name" value="DNA polymerase III clamp loader subunits, C-terminal domain"/>
    <property type="match status" value="1"/>
</dbReference>
<dbReference type="Gene3D" id="3.40.50.300">
    <property type="entry name" value="P-loop containing nucleotide triphosphate hydrolases"/>
    <property type="match status" value="1"/>
</dbReference>
<dbReference type="Gene3D" id="1.10.8.60">
    <property type="match status" value="1"/>
</dbReference>
<keyword evidence="2" id="KW-0547">Nucleotide-binding</keyword>
<dbReference type="InterPro" id="IPR051314">
    <property type="entry name" value="AAA_ATPase_RarA/MGS1/WRNIP1"/>
</dbReference>
<dbReference type="Proteomes" id="UP000724149">
    <property type="component" value="Unassembled WGS sequence"/>
</dbReference>
<evidence type="ECO:0000256" key="3">
    <source>
        <dbReference type="ARBA" id="ARBA00022840"/>
    </source>
</evidence>
<sequence length="424" mass="46424">MASPLADKLRPRALEDVVGQSHLLAPGQVLRSIIEGGTIPNMIFYGPSGVGKTTVANIIANKAGKKLYRLNGTTASTADIKEIVSQLDTFEGRNGVVLYLDEIQYLNKKQQQNLLEFIENGSITLIASTTENPYFYVYNAVLSRCTVFEFKPVEPPEVQRAVERAFRVCAEEYPGLTVEDGVAEHISFSCGGDVRKALNAVEMLVLSAVSSSEVPVATLQAAKEVSQRSSNRYDRDGDVHYDLLSALQKSIRGSDENAALHYLARLLDSGDLISPCRRILVCASEDIGLAYPMAVVVVKTCIDAAMQLGLPEARIPLAEAVILLCTAPKSNSANVAIDAALADVRKGKYGDVPPHLKDGHYGGANKLGRAIGYKYPHDFGGWVEQQYLPDELRDRVYYHFGQNKTEQAALAYRHQQRAPKPEQK</sequence>
<dbReference type="InterPro" id="IPR008921">
    <property type="entry name" value="DNA_pol3_clamp-load_cplx_C"/>
</dbReference>
<dbReference type="PANTHER" id="PTHR13779:SF7">
    <property type="entry name" value="ATPASE WRNIP1"/>
    <property type="match status" value="1"/>
</dbReference>
<accession>A0ABS2GKT7</accession>
<name>A0ABS2GKT7_9FIRM</name>
<dbReference type="SUPFAM" id="SSF48019">
    <property type="entry name" value="post-AAA+ oligomerization domain-like"/>
    <property type="match status" value="1"/>
</dbReference>
<comment type="caution">
    <text evidence="5">The sequence shown here is derived from an EMBL/GenBank/DDBJ whole genome shotgun (WGS) entry which is preliminary data.</text>
</comment>
<evidence type="ECO:0000256" key="1">
    <source>
        <dbReference type="ARBA" id="ARBA00008959"/>
    </source>
</evidence>
<dbReference type="SMART" id="SM00382">
    <property type="entry name" value="AAA"/>
    <property type="match status" value="1"/>
</dbReference>
<evidence type="ECO:0000259" key="4">
    <source>
        <dbReference type="SMART" id="SM00382"/>
    </source>
</evidence>
<evidence type="ECO:0000313" key="6">
    <source>
        <dbReference type="Proteomes" id="UP000724149"/>
    </source>
</evidence>
<keyword evidence="3" id="KW-0067">ATP-binding</keyword>
<feature type="domain" description="AAA+ ATPase" evidence="4">
    <location>
        <begin position="38"/>
        <end position="154"/>
    </location>
</feature>
<dbReference type="InterPro" id="IPR032423">
    <property type="entry name" value="AAA_assoc_2"/>
</dbReference>
<dbReference type="Pfam" id="PF12002">
    <property type="entry name" value="MgsA_C"/>
    <property type="match status" value="1"/>
</dbReference>
<dbReference type="RefSeq" id="WP_204719365.1">
    <property type="nucleotide sequence ID" value="NZ_JACSNR010000001.1"/>
</dbReference>
<keyword evidence="6" id="KW-1185">Reference proteome</keyword>
<dbReference type="Pfam" id="PF16193">
    <property type="entry name" value="AAA_assoc_2"/>
    <property type="match status" value="1"/>
</dbReference>
<evidence type="ECO:0000313" key="5">
    <source>
        <dbReference type="EMBL" id="MBM6922428.1"/>
    </source>
</evidence>
<comment type="similarity">
    <text evidence="1">Belongs to the AAA ATPase family. RarA/MGS1/WRNIP1 subfamily.</text>
</comment>
<gene>
    <name evidence="5" type="ORF">H9X81_01795</name>
</gene>
<dbReference type="InterPro" id="IPR021886">
    <property type="entry name" value="MgsA_C"/>
</dbReference>
<dbReference type="SUPFAM" id="SSF52540">
    <property type="entry name" value="P-loop containing nucleoside triphosphate hydrolases"/>
    <property type="match status" value="1"/>
</dbReference>
<evidence type="ECO:0000256" key="2">
    <source>
        <dbReference type="ARBA" id="ARBA00022741"/>
    </source>
</evidence>
<dbReference type="CDD" id="cd18139">
    <property type="entry name" value="HLD_clamp_RarA"/>
    <property type="match status" value="1"/>
</dbReference>
<dbReference type="EMBL" id="JACSNR010000001">
    <property type="protein sequence ID" value="MBM6922428.1"/>
    <property type="molecule type" value="Genomic_DNA"/>
</dbReference>